<dbReference type="Gene3D" id="3.30.2010.10">
    <property type="entry name" value="Metalloproteases ('zincins'), catalytic domain"/>
    <property type="match status" value="1"/>
</dbReference>
<dbReference type="PANTHER" id="PTHR34978:SF3">
    <property type="entry name" value="SLR0241 PROTEIN"/>
    <property type="match status" value="1"/>
</dbReference>
<feature type="transmembrane region" description="Helical" evidence="1">
    <location>
        <begin position="289"/>
        <end position="308"/>
    </location>
</feature>
<keyword evidence="1" id="KW-0472">Membrane</keyword>
<dbReference type="AlphaFoldDB" id="A0A2N5Y290"/>
<feature type="transmembrane region" description="Helical" evidence="1">
    <location>
        <begin position="6"/>
        <end position="30"/>
    </location>
</feature>
<feature type="transmembrane region" description="Helical" evidence="1">
    <location>
        <begin position="46"/>
        <end position="64"/>
    </location>
</feature>
<dbReference type="InterPro" id="IPR008756">
    <property type="entry name" value="Peptidase_M56"/>
</dbReference>
<dbReference type="CDD" id="cd07326">
    <property type="entry name" value="M56_BlaR1_MecR1_like"/>
    <property type="match status" value="1"/>
</dbReference>
<dbReference type="InterPro" id="IPR052173">
    <property type="entry name" value="Beta-lactam_resp_regulator"/>
</dbReference>
<sequence>MDWVNLLWPFALVALIAWGFGVIAVSLYLANAWRSDPAPSIRERRLMLLAGLPWIWAILLVLTVNSASLFDAIYRQGAHCSSHSHGHLHACSSSEYLLASGAVELTVVGILLFLVGFNWTRIAVRERGLHKRVATLSRLSQGRRKLRILDDVTPLALAVGVRDSFVLLSRGLLARLTPRQRRVVLAHEVAHLRRGDTLRNVIFEVMLAIHPFWQAKKLRDHWRQALEESADDSAVEQFGREAVAETLIQVARVSRTNSSGMFSMSGAGTIHRIQRLLAPSTVRQPSSPWLEALCLCSLVGVVLVGSYYHHGMETLAYWLTGG</sequence>
<evidence type="ECO:0000259" key="2">
    <source>
        <dbReference type="Pfam" id="PF05569"/>
    </source>
</evidence>
<comment type="caution">
    <text evidence="3">The sequence shown here is derived from an EMBL/GenBank/DDBJ whole genome shotgun (WGS) entry which is preliminary data.</text>
</comment>
<dbReference type="Pfam" id="PF05569">
    <property type="entry name" value="Peptidase_M56"/>
    <property type="match status" value="1"/>
</dbReference>
<name>A0A2N5Y290_9GAMM</name>
<dbReference type="PANTHER" id="PTHR34978">
    <property type="entry name" value="POSSIBLE SENSOR-TRANSDUCER PROTEIN BLAR"/>
    <property type="match status" value="1"/>
</dbReference>
<proteinExistence type="predicted"/>
<keyword evidence="1" id="KW-1133">Transmembrane helix</keyword>
<evidence type="ECO:0000256" key="1">
    <source>
        <dbReference type="SAM" id="Phobius"/>
    </source>
</evidence>
<organism evidence="3 4">
    <name type="scientific">Kineobactrum sediminis</name>
    <dbReference type="NCBI Taxonomy" id="1905677"/>
    <lineage>
        <taxon>Bacteria</taxon>
        <taxon>Pseudomonadati</taxon>
        <taxon>Pseudomonadota</taxon>
        <taxon>Gammaproteobacteria</taxon>
        <taxon>Cellvibrionales</taxon>
        <taxon>Halieaceae</taxon>
        <taxon>Kineobactrum</taxon>
    </lineage>
</organism>
<dbReference type="RefSeq" id="WP_101521766.1">
    <property type="nucleotide sequence ID" value="NZ_PKLZ01000008.1"/>
</dbReference>
<evidence type="ECO:0000313" key="3">
    <source>
        <dbReference type="EMBL" id="PLW82514.1"/>
    </source>
</evidence>
<dbReference type="OrthoDB" id="7057814at2"/>
<feature type="transmembrane region" description="Helical" evidence="1">
    <location>
        <begin position="96"/>
        <end position="117"/>
    </location>
</feature>
<evidence type="ECO:0000313" key="4">
    <source>
        <dbReference type="Proteomes" id="UP000234845"/>
    </source>
</evidence>
<keyword evidence="4" id="KW-1185">Reference proteome</keyword>
<reference evidence="4" key="1">
    <citation type="submission" date="2017-11" db="EMBL/GenBank/DDBJ databases">
        <title>The draft genome sequence of Chromatocurvus sp. F02.</title>
        <authorList>
            <person name="Du Z.-J."/>
            <person name="Chang Y.-Q."/>
        </authorList>
    </citation>
    <scope>NUCLEOTIDE SEQUENCE [LARGE SCALE GENOMIC DNA]</scope>
    <source>
        <strain evidence="4">F02</strain>
    </source>
</reference>
<dbReference type="EMBL" id="PKLZ01000008">
    <property type="protein sequence ID" value="PLW82514.1"/>
    <property type="molecule type" value="Genomic_DNA"/>
</dbReference>
<protein>
    <recommendedName>
        <fullName evidence="2">Peptidase M56 domain-containing protein</fullName>
    </recommendedName>
</protein>
<feature type="domain" description="Peptidase M56" evidence="2">
    <location>
        <begin position="107"/>
        <end position="260"/>
    </location>
</feature>
<dbReference type="Proteomes" id="UP000234845">
    <property type="component" value="Unassembled WGS sequence"/>
</dbReference>
<keyword evidence="1" id="KW-0812">Transmembrane</keyword>
<accession>A0A2N5Y290</accession>
<gene>
    <name evidence="3" type="ORF">CWI75_12245</name>
</gene>